<accession>A0ABQ8K289</accession>
<name>A0ABQ8K289_9APHY</name>
<dbReference type="RefSeq" id="XP_047774124.1">
    <property type="nucleotide sequence ID" value="XM_047927978.1"/>
</dbReference>
<proteinExistence type="predicted"/>
<evidence type="ECO:0000256" key="1">
    <source>
        <dbReference type="SAM" id="MobiDB-lite"/>
    </source>
</evidence>
<evidence type="ECO:0000313" key="3">
    <source>
        <dbReference type="Proteomes" id="UP000814176"/>
    </source>
</evidence>
<organism evidence="2 3">
    <name type="scientific">Rhodofomes roseus</name>
    <dbReference type="NCBI Taxonomy" id="34475"/>
    <lineage>
        <taxon>Eukaryota</taxon>
        <taxon>Fungi</taxon>
        <taxon>Dikarya</taxon>
        <taxon>Basidiomycota</taxon>
        <taxon>Agaricomycotina</taxon>
        <taxon>Agaricomycetes</taxon>
        <taxon>Polyporales</taxon>
        <taxon>Rhodofomes</taxon>
    </lineage>
</organism>
<reference evidence="2 3" key="1">
    <citation type="journal article" date="2021" name="Environ. Microbiol.">
        <title>Gene family expansions and transcriptome signatures uncover fungal adaptations to wood decay.</title>
        <authorList>
            <person name="Hage H."/>
            <person name="Miyauchi S."/>
            <person name="Viragh M."/>
            <person name="Drula E."/>
            <person name="Min B."/>
            <person name="Chaduli D."/>
            <person name="Navarro D."/>
            <person name="Favel A."/>
            <person name="Norest M."/>
            <person name="Lesage-Meessen L."/>
            <person name="Balint B."/>
            <person name="Merenyi Z."/>
            <person name="de Eugenio L."/>
            <person name="Morin E."/>
            <person name="Martinez A.T."/>
            <person name="Baldrian P."/>
            <person name="Stursova M."/>
            <person name="Martinez M.J."/>
            <person name="Novotny C."/>
            <person name="Magnuson J.K."/>
            <person name="Spatafora J.W."/>
            <person name="Maurice S."/>
            <person name="Pangilinan J."/>
            <person name="Andreopoulos W."/>
            <person name="LaButti K."/>
            <person name="Hundley H."/>
            <person name="Na H."/>
            <person name="Kuo A."/>
            <person name="Barry K."/>
            <person name="Lipzen A."/>
            <person name="Henrissat B."/>
            <person name="Riley R."/>
            <person name="Ahrendt S."/>
            <person name="Nagy L.G."/>
            <person name="Grigoriev I.V."/>
            <person name="Martin F."/>
            <person name="Rosso M.N."/>
        </authorList>
    </citation>
    <scope>NUCLEOTIDE SEQUENCE [LARGE SCALE GENOMIC DNA]</scope>
    <source>
        <strain evidence="2 3">CIRM-BRFM 1785</strain>
    </source>
</reference>
<dbReference type="GeneID" id="72008710"/>
<sequence>MSVPADSRAPSTAATEDPLVVLKTFLQNREVPTAAAEVVAFLEDCFDAWTRYRRRARGVPLDETVARALRDSVRVAVTTSPADARDAMALVPDFEALDAALKDHDQQEELRLARERAEALRVQEERERAAKADEDRALAERELELAREARARAAANADDDTSVGAGPGPAPSKDKGKKRKADEQSEADVDSTVRVDLSHLQGVQRARAERAYAFWRADPVCDRCANGFSEVRECVFVEPHDLKCDLCHSQQQGCYFGGSTFNGQHKLLRSGRARKEKEEPLEVALARPSKRARLEDGNLGGGSLASFQGRVRELFGDFRSVPEAARTQAVALGNQARVRQAFEVAAARAEALTTQMEVLSIELSCIEAVRDQLDSFANEGFEARQAELGASKAGPSRT</sequence>
<feature type="region of interest" description="Disordered" evidence="1">
    <location>
        <begin position="149"/>
        <end position="192"/>
    </location>
</feature>
<dbReference type="Proteomes" id="UP000814176">
    <property type="component" value="Unassembled WGS sequence"/>
</dbReference>
<gene>
    <name evidence="2" type="ORF">C8Q71DRAFT_862019</name>
</gene>
<protein>
    <submittedName>
        <fullName evidence="2">Uncharacterized protein</fullName>
    </submittedName>
</protein>
<dbReference type="EMBL" id="JADCUA010000028">
    <property type="protein sequence ID" value="KAH9830877.1"/>
    <property type="molecule type" value="Genomic_DNA"/>
</dbReference>
<comment type="caution">
    <text evidence="2">The sequence shown here is derived from an EMBL/GenBank/DDBJ whole genome shotgun (WGS) entry which is preliminary data.</text>
</comment>
<keyword evidence="3" id="KW-1185">Reference proteome</keyword>
<evidence type="ECO:0000313" key="2">
    <source>
        <dbReference type="EMBL" id="KAH9830877.1"/>
    </source>
</evidence>